<dbReference type="PRINTS" id="PR00080">
    <property type="entry name" value="SDRFAMILY"/>
</dbReference>
<sequence length="365" mass="38555">MAAAARTARMASRLAAMPRPAIARAGARSITQRAAFSVSAGRMKSEVIKETEVPVSVYNPDAKGVASGNSDHFSIPIKPGSRAPAPIEEEEDAVSPLQEKVYSQMPRTLQRMTVMGKVIIITGGARGLGNNMARACAEAGAKAIAIFDANQELGDESAAELHQKTGLPVSFFKVDVRDGNAINAAVQNVVDVYGTPDVLVNSAGIADSNIKAETYDPAMFRRLIDINLTGSFLMSQAVGRAMMAAGKPGSIVLVASMSGTVVNYPQEQSCYNASKAGVIQLGKSLAAEWAKYNIRVNCISPGYMDTALNKVPALDAQKKIWKSLTPQERLGAVDDLNGLCVFLASDASGYMTGSNVIIDGGYTLY</sequence>
<gene>
    <name evidence="4" type="ORF">BT67DRAFT_378602</name>
</gene>
<dbReference type="InterPro" id="IPR020904">
    <property type="entry name" value="Sc_DH/Rdtase_CS"/>
</dbReference>
<proteinExistence type="inferred from homology"/>
<organism evidence="4 5">
    <name type="scientific">Trichocladium antarcticum</name>
    <dbReference type="NCBI Taxonomy" id="1450529"/>
    <lineage>
        <taxon>Eukaryota</taxon>
        <taxon>Fungi</taxon>
        <taxon>Dikarya</taxon>
        <taxon>Ascomycota</taxon>
        <taxon>Pezizomycotina</taxon>
        <taxon>Sordariomycetes</taxon>
        <taxon>Sordariomycetidae</taxon>
        <taxon>Sordariales</taxon>
        <taxon>Chaetomiaceae</taxon>
        <taxon>Trichocladium</taxon>
    </lineage>
</organism>
<dbReference type="AlphaFoldDB" id="A0AAN6ULL6"/>
<dbReference type="EMBL" id="MU853407">
    <property type="protein sequence ID" value="KAK4134936.1"/>
    <property type="molecule type" value="Genomic_DNA"/>
</dbReference>
<dbReference type="PROSITE" id="PS00061">
    <property type="entry name" value="ADH_SHORT"/>
    <property type="match status" value="1"/>
</dbReference>
<dbReference type="Gene3D" id="3.40.50.720">
    <property type="entry name" value="NAD(P)-binding Rossmann-like Domain"/>
    <property type="match status" value="1"/>
</dbReference>
<name>A0AAN6ULL6_9PEZI</name>
<accession>A0AAN6ULL6</accession>
<dbReference type="PANTHER" id="PTHR42760:SF103">
    <property type="entry name" value="SHORT-CHAIN DEHYDROGENASE_REDUCTASE SDR"/>
    <property type="match status" value="1"/>
</dbReference>
<reference evidence="4" key="1">
    <citation type="journal article" date="2023" name="Mol. Phylogenet. Evol.">
        <title>Genome-scale phylogeny and comparative genomics of the fungal order Sordariales.</title>
        <authorList>
            <person name="Hensen N."/>
            <person name="Bonometti L."/>
            <person name="Westerberg I."/>
            <person name="Brannstrom I.O."/>
            <person name="Guillou S."/>
            <person name="Cros-Aarteil S."/>
            <person name="Calhoun S."/>
            <person name="Haridas S."/>
            <person name="Kuo A."/>
            <person name="Mondo S."/>
            <person name="Pangilinan J."/>
            <person name="Riley R."/>
            <person name="LaButti K."/>
            <person name="Andreopoulos B."/>
            <person name="Lipzen A."/>
            <person name="Chen C."/>
            <person name="Yan M."/>
            <person name="Daum C."/>
            <person name="Ng V."/>
            <person name="Clum A."/>
            <person name="Steindorff A."/>
            <person name="Ohm R.A."/>
            <person name="Martin F."/>
            <person name="Silar P."/>
            <person name="Natvig D.O."/>
            <person name="Lalanne C."/>
            <person name="Gautier V."/>
            <person name="Ament-Velasquez S.L."/>
            <person name="Kruys A."/>
            <person name="Hutchinson M.I."/>
            <person name="Powell A.J."/>
            <person name="Barry K."/>
            <person name="Miller A.N."/>
            <person name="Grigoriev I.V."/>
            <person name="Debuchy R."/>
            <person name="Gladieux P."/>
            <person name="Hiltunen Thoren M."/>
            <person name="Johannesson H."/>
        </authorList>
    </citation>
    <scope>NUCLEOTIDE SEQUENCE</scope>
    <source>
        <strain evidence="4">CBS 123565</strain>
    </source>
</reference>
<dbReference type="PANTHER" id="PTHR42760">
    <property type="entry name" value="SHORT-CHAIN DEHYDROGENASES/REDUCTASES FAMILY MEMBER"/>
    <property type="match status" value="1"/>
</dbReference>
<keyword evidence="2" id="KW-0521">NADP</keyword>
<dbReference type="InterPro" id="IPR036291">
    <property type="entry name" value="NAD(P)-bd_dom_sf"/>
</dbReference>
<evidence type="ECO:0000256" key="3">
    <source>
        <dbReference type="ARBA" id="ARBA00023002"/>
    </source>
</evidence>
<dbReference type="Proteomes" id="UP001304895">
    <property type="component" value="Unassembled WGS sequence"/>
</dbReference>
<comment type="caution">
    <text evidence="4">The sequence shown here is derived from an EMBL/GenBank/DDBJ whole genome shotgun (WGS) entry which is preliminary data.</text>
</comment>
<dbReference type="GO" id="GO:0019594">
    <property type="term" value="P:mannitol metabolic process"/>
    <property type="evidence" value="ECO:0007669"/>
    <property type="project" value="UniProtKB-ARBA"/>
</dbReference>
<comment type="similarity">
    <text evidence="1">Belongs to the short-chain dehydrogenases/reductases (SDR) family.</text>
</comment>
<evidence type="ECO:0000256" key="1">
    <source>
        <dbReference type="ARBA" id="ARBA00006484"/>
    </source>
</evidence>
<dbReference type="PRINTS" id="PR00081">
    <property type="entry name" value="GDHRDH"/>
</dbReference>
<protein>
    <submittedName>
        <fullName evidence="4">NAD(P)-binding protein</fullName>
    </submittedName>
</protein>
<reference evidence="4" key="2">
    <citation type="submission" date="2023-05" db="EMBL/GenBank/DDBJ databases">
        <authorList>
            <consortium name="Lawrence Berkeley National Laboratory"/>
            <person name="Steindorff A."/>
            <person name="Hensen N."/>
            <person name="Bonometti L."/>
            <person name="Westerberg I."/>
            <person name="Brannstrom I.O."/>
            <person name="Guillou S."/>
            <person name="Cros-Aarteil S."/>
            <person name="Calhoun S."/>
            <person name="Haridas S."/>
            <person name="Kuo A."/>
            <person name="Mondo S."/>
            <person name="Pangilinan J."/>
            <person name="Riley R."/>
            <person name="Labutti K."/>
            <person name="Andreopoulos B."/>
            <person name="Lipzen A."/>
            <person name="Chen C."/>
            <person name="Yanf M."/>
            <person name="Daum C."/>
            <person name="Ng V."/>
            <person name="Clum A."/>
            <person name="Ohm R."/>
            <person name="Martin F."/>
            <person name="Silar P."/>
            <person name="Natvig D."/>
            <person name="Lalanne C."/>
            <person name="Gautier V."/>
            <person name="Ament-Velasquez S.L."/>
            <person name="Kruys A."/>
            <person name="Hutchinson M.I."/>
            <person name="Powell A.J."/>
            <person name="Barry K."/>
            <person name="Miller A.N."/>
            <person name="Grigoriev I.V."/>
            <person name="Debuchy R."/>
            <person name="Gladieux P."/>
            <person name="Thoren M.H."/>
            <person name="Johannesson H."/>
        </authorList>
    </citation>
    <scope>NUCLEOTIDE SEQUENCE</scope>
    <source>
        <strain evidence="4">CBS 123565</strain>
    </source>
</reference>
<dbReference type="FunFam" id="3.40.50.720:FF:000090">
    <property type="entry name" value="NADP-dependent mannitol dehydrogenase"/>
    <property type="match status" value="1"/>
</dbReference>
<evidence type="ECO:0000256" key="2">
    <source>
        <dbReference type="ARBA" id="ARBA00022857"/>
    </source>
</evidence>
<keyword evidence="3" id="KW-0560">Oxidoreductase</keyword>
<dbReference type="Pfam" id="PF13561">
    <property type="entry name" value="adh_short_C2"/>
    <property type="match status" value="1"/>
</dbReference>
<evidence type="ECO:0000313" key="4">
    <source>
        <dbReference type="EMBL" id="KAK4134936.1"/>
    </source>
</evidence>
<evidence type="ECO:0000313" key="5">
    <source>
        <dbReference type="Proteomes" id="UP001304895"/>
    </source>
</evidence>
<dbReference type="InterPro" id="IPR002347">
    <property type="entry name" value="SDR_fam"/>
</dbReference>
<dbReference type="SUPFAM" id="SSF51735">
    <property type="entry name" value="NAD(P)-binding Rossmann-fold domains"/>
    <property type="match status" value="1"/>
</dbReference>
<dbReference type="GO" id="GO:0050085">
    <property type="term" value="F:mannitol 2-dehydrogenase (NADP+) activity"/>
    <property type="evidence" value="ECO:0007669"/>
    <property type="project" value="UniProtKB-ARBA"/>
</dbReference>
<keyword evidence="5" id="KW-1185">Reference proteome</keyword>